<sequence length="456" mass="50305">MSQITKETLLSTGRTSRIKDAAPSSTESTSSQSNIKSTTQVQLHNTTPNTTSPFSASQTPFLDSGKFWHVFPSETSRPCQMTTTSFSTGDFAGLVAVAVNKRWTWSRALAIDDQCDMNTDEPLPEISRIPQLDQSNLQAYLKAQVLSTCHILVTAQGKCTYLSGVWIRGENVDLVLTVAHFGGTLPATAKVWATARVEPKITQRNAIECDCISVHLTTSEDFAIFRPRNGERPRHALPLDFLVSQDQLDFVSLPSPAVCIGYNSMPPTKHSCVESIFGCPCFECFALGANGVANAVRDNEEEKKKALKLEEEECRKLSHKYKSRVFHSPQDGPDNLALHEEFLRSQERVQELSDSLIELGEIETHSAPDLTLLNPNARTISTGFWQHPIGDGAWKHSVTGWHGISGAAMYSYHSKSETFKCVALYQGGYFCHPHSSGNKAIPFTSKILDELESFGS</sequence>
<keyword evidence="1" id="KW-0175">Coiled coil</keyword>
<comment type="caution">
    <text evidence="3">The sequence shown here is derived from an EMBL/GenBank/DDBJ whole genome shotgun (WGS) entry which is preliminary data.</text>
</comment>
<evidence type="ECO:0000256" key="2">
    <source>
        <dbReference type="SAM" id="MobiDB-lite"/>
    </source>
</evidence>
<proteinExistence type="predicted"/>
<protein>
    <submittedName>
        <fullName evidence="3">Uncharacterized protein</fullName>
    </submittedName>
</protein>
<feature type="coiled-coil region" evidence="1">
    <location>
        <begin position="292"/>
        <end position="320"/>
    </location>
</feature>
<feature type="compositionally biased region" description="Polar residues" evidence="2">
    <location>
        <begin position="1"/>
        <end position="15"/>
    </location>
</feature>
<gene>
    <name evidence="3" type="ORF">EJ08DRAFT_664941</name>
</gene>
<dbReference type="Proteomes" id="UP000800235">
    <property type="component" value="Unassembled WGS sequence"/>
</dbReference>
<accession>A0A9P4TU74</accession>
<name>A0A9P4TU74_9PEZI</name>
<dbReference type="EMBL" id="MU007093">
    <property type="protein sequence ID" value="KAF2422120.1"/>
    <property type="molecule type" value="Genomic_DNA"/>
</dbReference>
<feature type="compositionally biased region" description="Polar residues" evidence="2">
    <location>
        <begin position="40"/>
        <end position="56"/>
    </location>
</feature>
<organism evidence="3 4">
    <name type="scientific">Tothia fuscella</name>
    <dbReference type="NCBI Taxonomy" id="1048955"/>
    <lineage>
        <taxon>Eukaryota</taxon>
        <taxon>Fungi</taxon>
        <taxon>Dikarya</taxon>
        <taxon>Ascomycota</taxon>
        <taxon>Pezizomycotina</taxon>
        <taxon>Dothideomycetes</taxon>
        <taxon>Pleosporomycetidae</taxon>
        <taxon>Venturiales</taxon>
        <taxon>Cylindrosympodiaceae</taxon>
        <taxon>Tothia</taxon>
    </lineage>
</organism>
<dbReference type="OrthoDB" id="3952058at2759"/>
<feature type="region of interest" description="Disordered" evidence="2">
    <location>
        <begin position="1"/>
        <end position="56"/>
    </location>
</feature>
<evidence type="ECO:0000313" key="3">
    <source>
        <dbReference type="EMBL" id="KAF2422120.1"/>
    </source>
</evidence>
<evidence type="ECO:0000313" key="4">
    <source>
        <dbReference type="Proteomes" id="UP000800235"/>
    </source>
</evidence>
<keyword evidence="4" id="KW-1185">Reference proteome</keyword>
<reference evidence="3" key="1">
    <citation type="journal article" date="2020" name="Stud. Mycol.">
        <title>101 Dothideomycetes genomes: a test case for predicting lifestyles and emergence of pathogens.</title>
        <authorList>
            <person name="Haridas S."/>
            <person name="Albert R."/>
            <person name="Binder M."/>
            <person name="Bloem J."/>
            <person name="Labutti K."/>
            <person name="Salamov A."/>
            <person name="Andreopoulos B."/>
            <person name="Baker S."/>
            <person name="Barry K."/>
            <person name="Bills G."/>
            <person name="Bluhm B."/>
            <person name="Cannon C."/>
            <person name="Castanera R."/>
            <person name="Culley D."/>
            <person name="Daum C."/>
            <person name="Ezra D."/>
            <person name="Gonzalez J."/>
            <person name="Henrissat B."/>
            <person name="Kuo A."/>
            <person name="Liang C."/>
            <person name="Lipzen A."/>
            <person name="Lutzoni F."/>
            <person name="Magnuson J."/>
            <person name="Mondo S."/>
            <person name="Nolan M."/>
            <person name="Ohm R."/>
            <person name="Pangilinan J."/>
            <person name="Park H.-J."/>
            <person name="Ramirez L."/>
            <person name="Alfaro M."/>
            <person name="Sun H."/>
            <person name="Tritt A."/>
            <person name="Yoshinaga Y."/>
            <person name="Zwiers L.-H."/>
            <person name="Turgeon B."/>
            <person name="Goodwin S."/>
            <person name="Spatafora J."/>
            <person name="Crous P."/>
            <person name="Grigoriev I."/>
        </authorList>
    </citation>
    <scope>NUCLEOTIDE SEQUENCE</scope>
    <source>
        <strain evidence="3">CBS 130266</strain>
    </source>
</reference>
<evidence type="ECO:0000256" key="1">
    <source>
        <dbReference type="SAM" id="Coils"/>
    </source>
</evidence>
<dbReference type="AlphaFoldDB" id="A0A9P4TU74"/>
<feature type="compositionally biased region" description="Low complexity" evidence="2">
    <location>
        <begin position="24"/>
        <end position="39"/>
    </location>
</feature>